<protein>
    <submittedName>
        <fullName evidence="6">GMC oxidoreductase</fullName>
    </submittedName>
</protein>
<keyword evidence="3" id="KW-0285">Flavoprotein</keyword>
<evidence type="ECO:0000259" key="5">
    <source>
        <dbReference type="Pfam" id="PF00732"/>
    </source>
</evidence>
<dbReference type="InterPro" id="IPR012132">
    <property type="entry name" value="GMC_OxRdtase"/>
</dbReference>
<reference evidence="6 7" key="1">
    <citation type="journal article" date="2013" name="Genome Biol.">
        <title>Genome of Acanthamoeba castellanii highlights extensive lateral gene transfer and early evolution of tyrosine kinase signaling.</title>
        <authorList>
            <person name="Clarke M."/>
            <person name="Lohan A.J."/>
            <person name="Liu B."/>
            <person name="Lagkouvardos I."/>
            <person name="Roy S."/>
            <person name="Zafar N."/>
            <person name="Bertelli C."/>
            <person name="Schilde C."/>
            <person name="Kianianmomeni A."/>
            <person name="Burglin T.R."/>
            <person name="Frech C."/>
            <person name="Turcotte B."/>
            <person name="Kopec K.O."/>
            <person name="Synnott J.M."/>
            <person name="Choo C."/>
            <person name="Paponov I."/>
            <person name="Finkler A."/>
            <person name="Soon Heng Tan C."/>
            <person name="Hutchins A.P."/>
            <person name="Weinmeier T."/>
            <person name="Rattei T."/>
            <person name="Chu J.S."/>
            <person name="Gimenez G."/>
            <person name="Irimia M."/>
            <person name="Rigden D.J."/>
            <person name="Fitzpatrick D.A."/>
            <person name="Lorenzo-Morales J."/>
            <person name="Bateman A."/>
            <person name="Chiu C.H."/>
            <person name="Tang P."/>
            <person name="Hegemann P."/>
            <person name="Fromm H."/>
            <person name="Raoult D."/>
            <person name="Greub G."/>
            <person name="Miranda-Saavedra D."/>
            <person name="Chen N."/>
            <person name="Nash P."/>
            <person name="Ginger M.L."/>
            <person name="Horn M."/>
            <person name="Schaap P."/>
            <person name="Caler L."/>
            <person name="Loftus B."/>
        </authorList>
    </citation>
    <scope>NUCLEOTIDE SEQUENCE [LARGE SCALE GENOMIC DNA]</scope>
    <source>
        <strain evidence="6 7">Neff</strain>
    </source>
</reference>
<dbReference type="KEGG" id="acan:ACA1_148000"/>
<dbReference type="Gene3D" id="3.50.50.60">
    <property type="entry name" value="FAD/NAD(P)-binding domain"/>
    <property type="match status" value="2"/>
</dbReference>
<accession>L8GM23</accession>
<dbReference type="InterPro" id="IPR036188">
    <property type="entry name" value="FAD/NAD-bd_sf"/>
</dbReference>
<dbReference type="Proteomes" id="UP000011083">
    <property type="component" value="Unassembled WGS sequence"/>
</dbReference>
<dbReference type="RefSeq" id="XP_004335284.1">
    <property type="nucleotide sequence ID" value="XM_004335236.1"/>
</dbReference>
<feature type="domain" description="Glucose-methanol-choline oxidoreductase N-terminal" evidence="5">
    <location>
        <begin position="36"/>
        <end position="203"/>
    </location>
</feature>
<dbReference type="VEuPathDB" id="AmoebaDB:ACA1_148000"/>
<evidence type="ECO:0000313" key="6">
    <source>
        <dbReference type="EMBL" id="ELR13271.1"/>
    </source>
</evidence>
<name>L8GM23_ACACF</name>
<dbReference type="InterPro" id="IPR000172">
    <property type="entry name" value="GMC_OxRdtase_N"/>
</dbReference>
<dbReference type="Pfam" id="PF00732">
    <property type="entry name" value="GMC_oxred_N"/>
    <property type="match status" value="1"/>
</dbReference>
<dbReference type="GO" id="GO:0050660">
    <property type="term" value="F:flavin adenine dinucleotide binding"/>
    <property type="evidence" value="ECO:0007669"/>
    <property type="project" value="InterPro"/>
</dbReference>
<keyword evidence="7" id="KW-1185">Reference proteome</keyword>
<keyword evidence="4" id="KW-0274">FAD</keyword>
<dbReference type="PANTHER" id="PTHR11552:SF147">
    <property type="entry name" value="CHOLINE DEHYDROGENASE, MITOCHONDRIAL"/>
    <property type="match status" value="1"/>
</dbReference>
<organism evidence="6 7">
    <name type="scientific">Acanthamoeba castellanii (strain ATCC 30010 / Neff)</name>
    <dbReference type="NCBI Taxonomy" id="1257118"/>
    <lineage>
        <taxon>Eukaryota</taxon>
        <taxon>Amoebozoa</taxon>
        <taxon>Discosea</taxon>
        <taxon>Longamoebia</taxon>
        <taxon>Centramoebida</taxon>
        <taxon>Acanthamoebidae</taxon>
        <taxon>Acanthamoeba</taxon>
    </lineage>
</organism>
<sequence length="280" mass="30921">MLCTSSFAHGLKKKVIAASAVSTERVGDGRVHVWRATDGRVHVWPRGKVSLKWMLYVRGNPGDYDLWANEFGCTGWSYEEVLPNFRKSEHRGAGGPLVVSDVQAPNTITGTFIAAAQSVGILYNPDMNGGQQLGVGHAQLTIDNGRRCTTAYAFLKPEVQKRPNLTVLVGAHATRVLFDIDRTRAVGVEYKLQSENYKRFHTAYAARTGVGPKQHLREFYIPLIQDMPYVGEQMQDHLFVPVAFSALRLEGLLHGLPYPFLKALGARGSSSSSRPWLAPS</sequence>
<dbReference type="AlphaFoldDB" id="L8GM23"/>
<dbReference type="GO" id="GO:0005743">
    <property type="term" value="C:mitochondrial inner membrane"/>
    <property type="evidence" value="ECO:0007669"/>
    <property type="project" value="TreeGrafter"/>
</dbReference>
<dbReference type="EMBL" id="KB008095">
    <property type="protein sequence ID" value="ELR13271.1"/>
    <property type="molecule type" value="Genomic_DNA"/>
</dbReference>
<dbReference type="SUPFAM" id="SSF51905">
    <property type="entry name" value="FAD/NAD(P)-binding domain"/>
    <property type="match status" value="1"/>
</dbReference>
<comment type="cofactor">
    <cofactor evidence="1">
        <name>FAD</name>
        <dbReference type="ChEBI" id="CHEBI:57692"/>
    </cofactor>
</comment>
<proteinExistence type="inferred from homology"/>
<dbReference type="OrthoDB" id="269227at2759"/>
<evidence type="ECO:0000256" key="2">
    <source>
        <dbReference type="ARBA" id="ARBA00010790"/>
    </source>
</evidence>
<comment type="similarity">
    <text evidence="2">Belongs to the GMC oxidoreductase family.</text>
</comment>
<evidence type="ECO:0000256" key="1">
    <source>
        <dbReference type="ARBA" id="ARBA00001974"/>
    </source>
</evidence>
<evidence type="ECO:0000256" key="4">
    <source>
        <dbReference type="ARBA" id="ARBA00022827"/>
    </source>
</evidence>
<dbReference type="STRING" id="1257118.L8GM23"/>
<evidence type="ECO:0000313" key="7">
    <source>
        <dbReference type="Proteomes" id="UP000011083"/>
    </source>
</evidence>
<gene>
    <name evidence="6" type="ORF">ACA1_148000</name>
</gene>
<dbReference type="GeneID" id="14913807"/>
<dbReference type="GO" id="GO:0008812">
    <property type="term" value="F:choline dehydrogenase activity"/>
    <property type="evidence" value="ECO:0007669"/>
    <property type="project" value="TreeGrafter"/>
</dbReference>
<dbReference type="PANTHER" id="PTHR11552">
    <property type="entry name" value="GLUCOSE-METHANOL-CHOLINE GMC OXIDOREDUCTASE"/>
    <property type="match status" value="1"/>
</dbReference>
<evidence type="ECO:0000256" key="3">
    <source>
        <dbReference type="ARBA" id="ARBA00022630"/>
    </source>
</evidence>